<dbReference type="Proteomes" id="UP000018209">
    <property type="component" value="Unassembled WGS sequence"/>
</dbReference>
<dbReference type="InterPro" id="IPR003314">
    <property type="entry name" value="Mu-type_HTH"/>
</dbReference>
<evidence type="ECO:0000259" key="1">
    <source>
        <dbReference type="PROSITE" id="PS51702"/>
    </source>
</evidence>
<protein>
    <recommendedName>
        <fullName evidence="1">HTH Mu-type domain-containing protein</fullName>
    </recommendedName>
</protein>
<organism evidence="2 3">
    <name type="scientific">Gluconobacter thailandicus NBRC 3257</name>
    <dbReference type="NCBI Taxonomy" id="1381097"/>
    <lineage>
        <taxon>Bacteria</taxon>
        <taxon>Pseudomonadati</taxon>
        <taxon>Pseudomonadota</taxon>
        <taxon>Alphaproteobacteria</taxon>
        <taxon>Acetobacterales</taxon>
        <taxon>Acetobacteraceae</taxon>
        <taxon>Gluconobacter</taxon>
    </lineage>
</organism>
<accession>A0ABQ0IZF1</accession>
<name>A0ABQ0IZF1_GLUTH</name>
<gene>
    <name evidence="2" type="ORF">NBRC3257_2571</name>
</gene>
<dbReference type="InterPro" id="IPR036388">
    <property type="entry name" value="WH-like_DNA-bd_sf"/>
</dbReference>
<dbReference type="InterPro" id="IPR009061">
    <property type="entry name" value="DNA-bd_dom_put_sf"/>
</dbReference>
<sequence length="193" mass="21959">MDFSDQDFMDLRAGISSAQLGRLHRRIRYLEAALVQVLRDESALREWFSSSEIVSFGLPGLPRTVSGMTRHAKDNAWEKRIVMGPRGEQKEYHFTSLPARAFDIMLERVLRNPMQDQETAALVPNIPRTKSKPAVSSTGQATSQWLLPLMRILKKDPMPIGEAVLRLPPDFRTGRRPDLHEVVFELRQLGLIA</sequence>
<dbReference type="EMBL" id="BASM01000031">
    <property type="protein sequence ID" value="GAD27572.1"/>
    <property type="molecule type" value="Genomic_DNA"/>
</dbReference>
<dbReference type="RefSeq" id="WP_007284334.1">
    <property type="nucleotide sequence ID" value="NZ_BASM01000031.1"/>
</dbReference>
<evidence type="ECO:0000313" key="3">
    <source>
        <dbReference type="Proteomes" id="UP000018209"/>
    </source>
</evidence>
<dbReference type="Gene3D" id="1.10.10.10">
    <property type="entry name" value="Winged helix-like DNA-binding domain superfamily/Winged helix DNA-binding domain"/>
    <property type="match status" value="1"/>
</dbReference>
<evidence type="ECO:0000313" key="2">
    <source>
        <dbReference type="EMBL" id="GAD27572.1"/>
    </source>
</evidence>
<comment type="caution">
    <text evidence="2">The sequence shown here is derived from an EMBL/GenBank/DDBJ whole genome shotgun (WGS) entry which is preliminary data.</text>
</comment>
<dbReference type="Pfam" id="PF02316">
    <property type="entry name" value="HTH_Tnp_Mu_1"/>
    <property type="match status" value="1"/>
</dbReference>
<reference evidence="2 3" key="1">
    <citation type="submission" date="2013-08" db="EMBL/GenBank/DDBJ databases">
        <title>Gluconobacter thailandicus NBRC 3257 whole genome sequence.</title>
        <authorList>
            <person name="Matsutani M."/>
            <person name="Yakushi T."/>
            <person name="Matsushita K."/>
        </authorList>
    </citation>
    <scope>NUCLEOTIDE SEQUENCE [LARGE SCALE GENOMIC DNA]</scope>
    <source>
        <strain evidence="2 3">NBRC 3257</strain>
    </source>
</reference>
<feature type="domain" description="HTH Mu-type" evidence="1">
    <location>
        <begin position="46"/>
        <end position="113"/>
    </location>
</feature>
<dbReference type="PROSITE" id="PS51702">
    <property type="entry name" value="HTH_MU"/>
    <property type="match status" value="1"/>
</dbReference>
<keyword evidence="3" id="KW-1185">Reference proteome</keyword>
<proteinExistence type="predicted"/>
<dbReference type="SUPFAM" id="SSF46955">
    <property type="entry name" value="Putative DNA-binding domain"/>
    <property type="match status" value="1"/>
</dbReference>